<dbReference type="InterPro" id="IPR009057">
    <property type="entry name" value="Homeodomain-like_sf"/>
</dbReference>
<dbReference type="KEGG" id="dgi:Desgi_3069"/>
<protein>
    <submittedName>
        <fullName evidence="4">Transcriptional regulator</fullName>
    </submittedName>
</protein>
<dbReference type="PANTHER" id="PTHR43479">
    <property type="entry name" value="ACREF/ENVCD OPERON REPRESSOR-RELATED"/>
    <property type="match status" value="1"/>
</dbReference>
<accession>R4KS65</accession>
<dbReference type="InterPro" id="IPR036271">
    <property type="entry name" value="Tet_transcr_reg_TetR-rel_C_sf"/>
</dbReference>
<dbReference type="OrthoDB" id="13453at2"/>
<dbReference type="PROSITE" id="PS50977">
    <property type="entry name" value="HTH_TETR_2"/>
    <property type="match status" value="1"/>
</dbReference>
<dbReference type="PROSITE" id="PS01081">
    <property type="entry name" value="HTH_TETR_1"/>
    <property type="match status" value="1"/>
</dbReference>
<dbReference type="STRING" id="767817.Desgi_3069"/>
<dbReference type="eggNOG" id="COG1309">
    <property type="taxonomic scope" value="Bacteria"/>
</dbReference>
<dbReference type="InterPro" id="IPR050624">
    <property type="entry name" value="HTH-type_Tx_Regulator"/>
</dbReference>
<dbReference type="InterPro" id="IPR001647">
    <property type="entry name" value="HTH_TetR"/>
</dbReference>
<evidence type="ECO:0000256" key="2">
    <source>
        <dbReference type="PROSITE-ProRule" id="PRU00335"/>
    </source>
</evidence>
<evidence type="ECO:0000256" key="1">
    <source>
        <dbReference type="ARBA" id="ARBA00023125"/>
    </source>
</evidence>
<organism evidence="4 5">
    <name type="scientific">Desulfoscipio gibsoniae DSM 7213</name>
    <dbReference type="NCBI Taxonomy" id="767817"/>
    <lineage>
        <taxon>Bacteria</taxon>
        <taxon>Bacillati</taxon>
        <taxon>Bacillota</taxon>
        <taxon>Clostridia</taxon>
        <taxon>Eubacteriales</taxon>
        <taxon>Desulfallaceae</taxon>
        <taxon>Desulfoscipio</taxon>
    </lineage>
</organism>
<proteinExistence type="predicted"/>
<dbReference type="PANTHER" id="PTHR43479:SF11">
    <property type="entry name" value="ACREF_ENVCD OPERON REPRESSOR-RELATED"/>
    <property type="match status" value="1"/>
</dbReference>
<keyword evidence="1 2" id="KW-0238">DNA-binding</keyword>
<dbReference type="SUPFAM" id="SSF46689">
    <property type="entry name" value="Homeodomain-like"/>
    <property type="match status" value="1"/>
</dbReference>
<dbReference type="AlphaFoldDB" id="R4KS65"/>
<sequence length="203" mass="23737">MPYRTPKHVQEQKEAKKQHILDQALPLFAQKGYENTSIQDICNAAGVSVGSLYFYFPNKELIFEEIFNRIARSYFNCQEEAVQGETDLRQIIFKSMRAAINWWTNANPHEGQFILNNRHLSDLQQKRDEFLQAMVTRFKVLLDDAVNKGQIKPLNTELVSVMYIHGNYQLIRYWNLTGRKTSSEELINFLIEHSIRVLGLDIQ</sequence>
<gene>
    <name evidence="4" type="ORF">Desgi_3069</name>
</gene>
<dbReference type="HOGENOM" id="CLU_069356_12_2_9"/>
<feature type="DNA-binding region" description="H-T-H motif" evidence="2">
    <location>
        <begin position="37"/>
        <end position="56"/>
    </location>
</feature>
<dbReference type="InterPro" id="IPR023772">
    <property type="entry name" value="DNA-bd_HTH_TetR-type_CS"/>
</dbReference>
<dbReference type="GO" id="GO:0003677">
    <property type="term" value="F:DNA binding"/>
    <property type="evidence" value="ECO:0007669"/>
    <property type="project" value="UniProtKB-UniRule"/>
</dbReference>
<reference evidence="4 5" key="1">
    <citation type="submission" date="2012-01" db="EMBL/GenBank/DDBJ databases">
        <title>Complete sequence of Desulfotomaculum gibsoniae DSM 7213.</title>
        <authorList>
            <consortium name="US DOE Joint Genome Institute"/>
            <person name="Lucas S."/>
            <person name="Han J."/>
            <person name="Lapidus A."/>
            <person name="Cheng J.-F."/>
            <person name="Goodwin L."/>
            <person name="Pitluck S."/>
            <person name="Peters L."/>
            <person name="Ovchinnikova G."/>
            <person name="Teshima H."/>
            <person name="Detter J.C."/>
            <person name="Han C."/>
            <person name="Tapia R."/>
            <person name="Land M."/>
            <person name="Hauser L."/>
            <person name="Kyrpides N."/>
            <person name="Ivanova N."/>
            <person name="Pagani I."/>
            <person name="Parshina S."/>
            <person name="Plugge C."/>
            <person name="Muyzer G."/>
            <person name="Kuever J."/>
            <person name="Ivanova A."/>
            <person name="Nazina T."/>
            <person name="Klenk H.-P."/>
            <person name="Brambilla E."/>
            <person name="Spring S."/>
            <person name="Stams A.F."/>
            <person name="Woyke T."/>
        </authorList>
    </citation>
    <scope>NUCLEOTIDE SEQUENCE [LARGE SCALE GENOMIC DNA]</scope>
    <source>
        <strain evidence="4 5">DSM 7213</strain>
    </source>
</reference>
<dbReference type="Pfam" id="PF00440">
    <property type="entry name" value="TetR_N"/>
    <property type="match status" value="1"/>
</dbReference>
<evidence type="ECO:0000313" key="4">
    <source>
        <dbReference type="EMBL" id="AGL02446.1"/>
    </source>
</evidence>
<evidence type="ECO:0000259" key="3">
    <source>
        <dbReference type="PROSITE" id="PS50977"/>
    </source>
</evidence>
<name>R4KS65_9FIRM</name>
<evidence type="ECO:0000313" key="5">
    <source>
        <dbReference type="Proteomes" id="UP000013520"/>
    </source>
</evidence>
<dbReference type="Proteomes" id="UP000013520">
    <property type="component" value="Chromosome"/>
</dbReference>
<feature type="domain" description="HTH tetR-type" evidence="3">
    <location>
        <begin position="14"/>
        <end position="74"/>
    </location>
</feature>
<dbReference type="Gene3D" id="1.10.357.10">
    <property type="entry name" value="Tetracycline Repressor, domain 2"/>
    <property type="match status" value="1"/>
</dbReference>
<dbReference type="SUPFAM" id="SSF48498">
    <property type="entry name" value="Tetracyclin repressor-like, C-terminal domain"/>
    <property type="match status" value="1"/>
</dbReference>
<dbReference type="PRINTS" id="PR00455">
    <property type="entry name" value="HTHTETR"/>
</dbReference>
<keyword evidence="5" id="KW-1185">Reference proteome</keyword>
<dbReference type="EMBL" id="CP003273">
    <property type="protein sequence ID" value="AGL02446.1"/>
    <property type="molecule type" value="Genomic_DNA"/>
</dbReference>
<dbReference type="RefSeq" id="WP_006520686.1">
    <property type="nucleotide sequence ID" value="NC_021184.1"/>
</dbReference>